<dbReference type="PANTHER" id="PTHR22900:SF5">
    <property type="entry name" value="PROTEIN CBG14245"/>
    <property type="match status" value="1"/>
</dbReference>
<evidence type="ECO:0000256" key="2">
    <source>
        <dbReference type="SAM" id="SignalP"/>
    </source>
</evidence>
<name>A0AAF5DJ38_STRER</name>
<feature type="chain" id="PRO_5042061975" description="Sulfotransferase domain-containing protein" evidence="2">
    <location>
        <begin position="18"/>
        <end position="2251"/>
    </location>
</feature>
<feature type="transmembrane region" description="Helical" evidence="1">
    <location>
        <begin position="811"/>
        <end position="829"/>
    </location>
</feature>
<dbReference type="WBParaSite" id="TCONS_00012223.p1">
    <property type="protein sequence ID" value="TCONS_00012223.p1"/>
    <property type="gene ID" value="XLOC_007728"/>
</dbReference>
<feature type="transmembrane region" description="Helical" evidence="1">
    <location>
        <begin position="1621"/>
        <end position="1640"/>
    </location>
</feature>
<keyword evidence="1" id="KW-0472">Membrane</keyword>
<keyword evidence="2" id="KW-0732">Signal</keyword>
<keyword evidence="1" id="KW-1133">Transmembrane helix</keyword>
<dbReference type="Pfam" id="PF03567">
    <property type="entry name" value="Sulfotransfer_2"/>
    <property type="match status" value="8"/>
</dbReference>
<dbReference type="GO" id="GO:0047756">
    <property type="term" value="F:chondroitin 4-sulfotransferase activity"/>
    <property type="evidence" value="ECO:0007669"/>
    <property type="project" value="InterPro"/>
</dbReference>
<dbReference type="GO" id="GO:1902884">
    <property type="term" value="P:positive regulation of response to oxidative stress"/>
    <property type="evidence" value="ECO:0007669"/>
    <property type="project" value="InterPro"/>
</dbReference>
<dbReference type="InterPro" id="IPR007669">
    <property type="entry name" value="Chst-1-like"/>
</dbReference>
<dbReference type="GO" id="GO:0016020">
    <property type="term" value="C:membrane"/>
    <property type="evidence" value="ECO:0007669"/>
    <property type="project" value="InterPro"/>
</dbReference>
<proteinExistence type="predicted"/>
<feature type="transmembrane region" description="Helical" evidence="1">
    <location>
        <begin position="1660"/>
        <end position="1683"/>
    </location>
</feature>
<evidence type="ECO:0000256" key="1">
    <source>
        <dbReference type="SAM" id="Phobius"/>
    </source>
</evidence>
<organism evidence="3 4">
    <name type="scientific">Strongyloides stercoralis</name>
    <name type="common">Threadworm</name>
    <dbReference type="NCBI Taxonomy" id="6248"/>
    <lineage>
        <taxon>Eukaryota</taxon>
        <taxon>Metazoa</taxon>
        <taxon>Ecdysozoa</taxon>
        <taxon>Nematoda</taxon>
        <taxon>Chromadorea</taxon>
        <taxon>Rhabditida</taxon>
        <taxon>Tylenchina</taxon>
        <taxon>Panagrolaimomorpha</taxon>
        <taxon>Strongyloidoidea</taxon>
        <taxon>Strongyloididae</taxon>
        <taxon>Strongyloides</taxon>
    </lineage>
</organism>
<dbReference type="InterPro" id="IPR005331">
    <property type="entry name" value="Sulfotransferase"/>
</dbReference>
<accession>A0AAF5DJ38</accession>
<reference evidence="4" key="1">
    <citation type="submission" date="2024-02" db="UniProtKB">
        <authorList>
            <consortium name="WormBaseParasite"/>
        </authorList>
    </citation>
    <scope>IDENTIFICATION</scope>
</reference>
<feature type="transmembrane region" description="Helical" evidence="1">
    <location>
        <begin position="1561"/>
        <end position="1578"/>
    </location>
</feature>
<evidence type="ECO:0000313" key="3">
    <source>
        <dbReference type="Proteomes" id="UP000035681"/>
    </source>
</evidence>
<dbReference type="PANTHER" id="PTHR22900">
    <property type="entry name" value="PROTEIN CBG14245-RELATED"/>
    <property type="match status" value="1"/>
</dbReference>
<dbReference type="Proteomes" id="UP000035681">
    <property type="component" value="Unplaced"/>
</dbReference>
<feature type="transmembrane region" description="Helical" evidence="1">
    <location>
        <begin position="1703"/>
        <end position="1721"/>
    </location>
</feature>
<feature type="signal peptide" evidence="2">
    <location>
        <begin position="1"/>
        <end position="17"/>
    </location>
</feature>
<keyword evidence="1" id="KW-0812">Transmembrane</keyword>
<protein>
    <recommendedName>
        <fullName evidence="5">Sulfotransferase domain-containing protein</fullName>
    </recommendedName>
</protein>
<sequence>LFLIPFILSILLTNASEENEINSINKTNYYLKNVHPIPIINRTLSKISVEFFFIPRLNLGTCLLGKTGSAVTRMIFCYLKKKKNKMNPNNFKICDFDNKHFNNLKNFEEIYGKKKFNRLIKRYNFVIFVRNPIERLISGFMHLCYYGIGKNKVHFCYGCNKNLTCFVNVLEKRSCDYYKLHQQSTYIKYNSSDKDSFFNNYAKFLQNSQVSNKTLNFIKEKIFDVKTDHVTISKNQTMMYKNMLYNDPLLLQKNYILKFLTLFLIPFILSILLTNASRENEINSINKTNQNLKYFHPIPIINRTLSKTYIILFIIPRLKLGTCFIGKTGSSITRMIFCYLKKEKNNMNPKDFKLCTRDHKYLNNLENFETFYGVKKFNQFYKKLKLVRFVRNPIERLISGFIHLCYYGVNKNVHYCYGCNKNITCFVNVLEKRLWQILNHKIIPYKNDEEFHYSHHFYPQTGCEYYKTHDTYTYIKYSSSNKASFSNNISKLLRNSYVSNKALNFIKKRINNFVQFIIMILSNLILKENKINSINKTNYYLKNVHPIPIINRTLSRISVEFFFIPRLNLGICLFRKTGSSITRMIFCYLKKEKNNMNPNDFRICDMDNKHFNNLKNFEEIYGVKKFNRLIKRYNFVIFVRNPIERLISGFMHLCYYGIGKNKVRYCYGCNKNLTCFVNVLEKRLWQTLNHKVLPYKNKEELFYSHHFYPQTWSCDYYKLHQQSTYIKYNSSDKDSFFNNYAKFLQKSQEKIFDVKTDHVTISKNQTTIYKNMLYNDSLLLQKVCSIYYYDFIKFGFEFPEEYKQQIYGINYILKFLTLFLIPFILLILLTNASEENEINSINKTNQNLKYFHPIPIINRTISKIYIGFFIIPRLKLGTCFIGKTGSSITKMIFCYLKKEKNNMNPKDFKICGRDRKHLNNLQNFEEIYGVKKMNQLIKKNNFVIFVRNPIERLISGFMHLCYYGVDNKNFNCNECKNYCNECKKNFTCFLNILEKRLWQTLNHERIPYTKQKQFNIVKNLGTCFIGKTGSSITKMIFCYLKKDKNDMNPKDFKICGRDRKYLNRLKNFEKVYGVKKMNQLIKKNNFVIFVRNPIERLISGFMHLCYNNIKKKNYYCNECKKNLTCFVNILEKRLWQTLNHKSIPYTKQKEFVYNFHFYPQTWSCDYYKHQFTYIKYNSSDKDSFSNNIAKILLNSHVSNETSNFIKKMINDVKTDHITFSQNETTIYKNMLYNDPLLLQKVCSIYYYDFIEFANASEENVINSINKTNQNLKYFHPIPIINRTLSKKYVELFFIPRLNLGTCLLGKTGSAVTRMIFCYLKKKKNKMNPNDFKICDFDNKHFNNLKNFEEIYGVKKFNRLIKRYNFVIFVRNPIERLISGFMHLCYYGIGKNKVRYCYGCNKNLTCFVNVLEKRLWQTLNHKVLPYKNKEELFYSHHFYPQTWRCDYYKQHKEFTYIKYNSSDKDSFFNNYAKFLQKYQEKIFDVKTDHVTISKNETKIYKNMLYNDPLLLQKVCSIYYYDFIKFEINQLKIQIKSIHKNYINYFILFYIVNIKDFLKFQKIYFFYTKINLILLINFLKVYNEKDSVLKQIIKNLVLFRFGLITCNLPKYMQTLDTKSKLNFAKYLFSKLLDALFVFYSLFNNLSYPFSCLDVRFKLRVYKVVFVINFKMLKALILKLIVIFCIPKSGGLTKTEKNKVNNIFKILTLFLIPFILSILLTNASEENEINSINKTNHNLKNLYPIPIINRTLSKEYNHLFIIPRLKLGTCLIGKTGSSISIMIFCYLKKKKNNMNPKDFKLCGYNRKYYNNLKHFEKTYGVKKFNRLIKRYNFVIFVRNPIERLISGFMHLCYNNIKKENYYCNECKKNFTCFTMANIKSQPSCDYYKHHKEFTYIKYNSSDKESFSNNIAKILSNSHVSNETSNFIKKMINDVKTDHITFSQNETTIYKNMLYNDSLLLQKVCSIYYFDFIQFANASEENEINSINKTNHSLKNLHPIPIINRTLAKEYIRLFFLPSLKLGICFIGKTGSFVTYKIFCYLKKKKNKMNQNKLTSCKMDGKNYDNLANLEKNYGVKNFKQFYKKLNLVRFVRNPIERLISGFIHLCYYGVDKNVQYCYGCNKNLTCFVNVLEKRLWQTLNHKVLPYKNNEEYMGCEYYKTHNKFTYIKYSSSDKASFSNNISKLVLNSNVSNKTLNFIKKRINIIKPHTTVSKKKTTIYKNMLYNDLLLLQKVCSIYYYDFIQFGFEFPKECKN</sequence>
<feature type="transmembrane region" description="Helical" evidence="1">
    <location>
        <begin position="1762"/>
        <end position="1784"/>
    </location>
</feature>
<dbReference type="AlphaFoldDB" id="A0AAF5DJ38"/>
<dbReference type="GO" id="GO:0050650">
    <property type="term" value="P:chondroitin sulfate proteoglycan biosynthetic process"/>
    <property type="evidence" value="ECO:0007669"/>
    <property type="project" value="InterPro"/>
</dbReference>
<keyword evidence="3" id="KW-1185">Reference proteome</keyword>
<evidence type="ECO:0008006" key="5">
    <source>
        <dbReference type="Google" id="ProtNLM"/>
    </source>
</evidence>
<evidence type="ECO:0000313" key="4">
    <source>
        <dbReference type="WBParaSite" id="TCONS_00012223.p1"/>
    </source>
</evidence>